<dbReference type="AlphaFoldDB" id="A0A6J7I3M2"/>
<sequence>MERLLKNLARFATLLTRNPTTEDLLNTLMRDFLSRYSVSAIEIQMLGLDGSLLMKKSVGHGIEGDSAKNVADLSELVAHTNIFRDLEESGTIFDPTHNLTITSITMNSSIKGFYLFQHSSDFVPDENSSDQLEVFSNLMTVYLASKFVLIPLSKTFTTPVSAEQVSKLTSRQLLILAGMVEGKTNHDLSIDLGFSVSTIRHETMAIYKELGVSDRKEAARVGQAEHLI</sequence>
<dbReference type="InterPro" id="IPR036388">
    <property type="entry name" value="WH-like_DNA-bd_sf"/>
</dbReference>
<protein>
    <submittedName>
        <fullName evidence="2">Unannotated protein</fullName>
    </submittedName>
</protein>
<evidence type="ECO:0000313" key="2">
    <source>
        <dbReference type="EMBL" id="CAB4925217.1"/>
    </source>
</evidence>
<name>A0A6J7I3M2_9ZZZZ</name>
<dbReference type="SMART" id="SM00421">
    <property type="entry name" value="HTH_LUXR"/>
    <property type="match status" value="1"/>
</dbReference>
<organism evidence="2">
    <name type="scientific">freshwater metagenome</name>
    <dbReference type="NCBI Taxonomy" id="449393"/>
    <lineage>
        <taxon>unclassified sequences</taxon>
        <taxon>metagenomes</taxon>
        <taxon>ecological metagenomes</taxon>
    </lineage>
</organism>
<dbReference type="EMBL" id="CAFBMS010000083">
    <property type="protein sequence ID" value="CAB4925217.1"/>
    <property type="molecule type" value="Genomic_DNA"/>
</dbReference>
<feature type="domain" description="HTH luxR-type" evidence="1">
    <location>
        <begin position="165"/>
        <end position="222"/>
    </location>
</feature>
<dbReference type="GO" id="GO:0006355">
    <property type="term" value="P:regulation of DNA-templated transcription"/>
    <property type="evidence" value="ECO:0007669"/>
    <property type="project" value="InterPro"/>
</dbReference>
<dbReference type="Gene3D" id="1.10.10.10">
    <property type="entry name" value="Winged helix-like DNA-binding domain superfamily/Winged helix DNA-binding domain"/>
    <property type="match status" value="1"/>
</dbReference>
<dbReference type="Pfam" id="PF00196">
    <property type="entry name" value="GerE"/>
    <property type="match status" value="1"/>
</dbReference>
<evidence type="ECO:0000259" key="1">
    <source>
        <dbReference type="SMART" id="SM00421"/>
    </source>
</evidence>
<proteinExistence type="predicted"/>
<dbReference type="SUPFAM" id="SSF46894">
    <property type="entry name" value="C-terminal effector domain of the bipartite response regulators"/>
    <property type="match status" value="1"/>
</dbReference>
<gene>
    <name evidence="2" type="ORF">UFOPK3614_01086</name>
</gene>
<dbReference type="InterPro" id="IPR000792">
    <property type="entry name" value="Tscrpt_reg_LuxR_C"/>
</dbReference>
<reference evidence="2" key="1">
    <citation type="submission" date="2020-05" db="EMBL/GenBank/DDBJ databases">
        <authorList>
            <person name="Chiriac C."/>
            <person name="Salcher M."/>
            <person name="Ghai R."/>
            <person name="Kavagutti S V."/>
        </authorList>
    </citation>
    <scope>NUCLEOTIDE SEQUENCE</scope>
</reference>
<accession>A0A6J7I3M2</accession>
<dbReference type="GO" id="GO:0003677">
    <property type="term" value="F:DNA binding"/>
    <property type="evidence" value="ECO:0007669"/>
    <property type="project" value="InterPro"/>
</dbReference>
<dbReference type="InterPro" id="IPR016032">
    <property type="entry name" value="Sig_transdc_resp-reg_C-effctor"/>
</dbReference>